<dbReference type="OrthoDB" id="2505969at2759"/>
<gene>
    <name evidence="2" type="ORF">CYLTODRAFT_337237</name>
</gene>
<reference evidence="2 3" key="1">
    <citation type="journal article" date="2015" name="Fungal Genet. Biol.">
        <title>Evolution of novel wood decay mechanisms in Agaricales revealed by the genome sequences of Fistulina hepatica and Cylindrobasidium torrendii.</title>
        <authorList>
            <person name="Floudas D."/>
            <person name="Held B.W."/>
            <person name="Riley R."/>
            <person name="Nagy L.G."/>
            <person name="Koehler G."/>
            <person name="Ransdell A.S."/>
            <person name="Younus H."/>
            <person name="Chow J."/>
            <person name="Chiniquy J."/>
            <person name="Lipzen A."/>
            <person name="Tritt A."/>
            <person name="Sun H."/>
            <person name="Haridas S."/>
            <person name="LaButti K."/>
            <person name="Ohm R.A."/>
            <person name="Kues U."/>
            <person name="Blanchette R.A."/>
            <person name="Grigoriev I.V."/>
            <person name="Minto R.E."/>
            <person name="Hibbett D.S."/>
        </authorList>
    </citation>
    <scope>NUCLEOTIDE SEQUENCE [LARGE SCALE GENOMIC DNA]</scope>
    <source>
        <strain evidence="2 3">FP15055 ss-10</strain>
    </source>
</reference>
<dbReference type="InterPro" id="IPR040521">
    <property type="entry name" value="KDZ"/>
</dbReference>
<dbReference type="EMBL" id="KN880899">
    <property type="protein sequence ID" value="KIY61650.1"/>
    <property type="molecule type" value="Genomic_DNA"/>
</dbReference>
<dbReference type="STRING" id="1314674.A0A0D7AUG9"/>
<evidence type="ECO:0000313" key="3">
    <source>
        <dbReference type="Proteomes" id="UP000054007"/>
    </source>
</evidence>
<name>A0A0D7AUG9_9AGAR</name>
<dbReference type="Proteomes" id="UP000054007">
    <property type="component" value="Unassembled WGS sequence"/>
</dbReference>
<feature type="non-terminal residue" evidence="2">
    <location>
        <position position="1"/>
    </location>
</feature>
<dbReference type="PANTHER" id="PTHR33096">
    <property type="entry name" value="CXC2 DOMAIN-CONTAINING PROTEIN"/>
    <property type="match status" value="1"/>
</dbReference>
<feature type="region of interest" description="Disordered" evidence="1">
    <location>
        <begin position="126"/>
        <end position="172"/>
    </location>
</feature>
<feature type="non-terminal residue" evidence="2">
    <location>
        <position position="679"/>
    </location>
</feature>
<dbReference type="PANTHER" id="PTHR33096:SF1">
    <property type="entry name" value="CXC1-LIKE CYSTEINE CLUSTER ASSOCIATED WITH KDZ TRANSPOSASES DOMAIN-CONTAINING PROTEIN"/>
    <property type="match status" value="1"/>
</dbReference>
<sequence length="679" mass="76812">GLIPCAATATKKRLCVSIRTLEVFRRLRLRSPRLSAQGYVHGLCDLQDRVGRRVLVQQFTTAFDFYQSMKTRLDTLVDKQLGRSGHRWRLQNACPCCLYKTQQNAPLLYDLLYAMDGNNSLKRVEKASKKKDAAGNALPVESIERTDSRMEPSAGADGDSSNTPGDPTGYFIPRPKVEEEKLPCEERWHNMTHDAASSSWSIYAETGLFAATCHHGMVLVVADMVRSGELAKYPLAAASVIEDALPDIKKVAGFDCGCKLSKTARRSDLRKALDSKTLRMVVGAFHGFAHNRLCQLRFLPRYIQGLGLTDFEVLERLFSKSNALAPVTRHSSAFHRRQFVAAYFAHIDRIETYQSLSKQLLIANQVRDALANLSMGGMLQELMARAGMSNSKEFHAQLADEEAYLNGLVNAPPSEATLRMEYAGALNSLELAQEDLLAARNCCVLAGPVPNQALEQQRRTVENRVVKFEGQALHLEKALGLPRRWNKNDAEYKQANVNIVEREYKLAVNHLEALVVSRIFELTKMNMSQTGYKMRKQIEHAVQARSKAIRNALARYNKAADSAGRKKLDWSEVVQYSFLAQFDMLRGSAEDVRTKPWATPHGRQAIDLYFKMARSHEQLIRSQNEATNLLTFMKDDEAYLQKAYLKLRETDTALAFQVRRRYRFQVRMNDEHRTRLAAI</sequence>
<dbReference type="AlphaFoldDB" id="A0A0D7AUG9"/>
<organism evidence="2 3">
    <name type="scientific">Cylindrobasidium torrendii FP15055 ss-10</name>
    <dbReference type="NCBI Taxonomy" id="1314674"/>
    <lineage>
        <taxon>Eukaryota</taxon>
        <taxon>Fungi</taxon>
        <taxon>Dikarya</taxon>
        <taxon>Basidiomycota</taxon>
        <taxon>Agaricomycotina</taxon>
        <taxon>Agaricomycetes</taxon>
        <taxon>Agaricomycetidae</taxon>
        <taxon>Agaricales</taxon>
        <taxon>Marasmiineae</taxon>
        <taxon>Physalacriaceae</taxon>
        <taxon>Cylindrobasidium</taxon>
    </lineage>
</organism>
<proteinExistence type="predicted"/>
<evidence type="ECO:0000256" key="1">
    <source>
        <dbReference type="SAM" id="MobiDB-lite"/>
    </source>
</evidence>
<keyword evidence="3" id="KW-1185">Reference proteome</keyword>
<evidence type="ECO:0008006" key="4">
    <source>
        <dbReference type="Google" id="ProtNLM"/>
    </source>
</evidence>
<protein>
    <recommendedName>
        <fullName evidence="4">CxC1-like cysteine cluster associated with KDZ transposases domain-containing protein</fullName>
    </recommendedName>
</protein>
<dbReference type="Pfam" id="PF18758">
    <property type="entry name" value="KDZ"/>
    <property type="match status" value="1"/>
</dbReference>
<evidence type="ECO:0000313" key="2">
    <source>
        <dbReference type="EMBL" id="KIY61650.1"/>
    </source>
</evidence>
<accession>A0A0D7AUG9</accession>